<dbReference type="STRING" id="4096.A0A1U7YDD4"/>
<accession>A0A1U7YDD4</accession>
<dbReference type="OrthoDB" id="691764at2759"/>
<dbReference type="AlphaFoldDB" id="A0A1U7YDD4"/>
<reference evidence="1" key="1">
    <citation type="journal article" date="2013" name="Genome Biol.">
        <title>Reference genomes and transcriptomes of Nicotiana sylvestris and Nicotiana tomentosiformis.</title>
        <authorList>
            <person name="Sierro N."/>
            <person name="Battey J.N."/>
            <person name="Ouadi S."/>
            <person name="Bovet L."/>
            <person name="Goepfert S."/>
            <person name="Bakaher N."/>
            <person name="Peitsch M.C."/>
            <person name="Ivanov N.V."/>
        </authorList>
    </citation>
    <scope>NUCLEOTIDE SEQUENCE [LARGE SCALE GENOMIC DNA]</scope>
</reference>
<dbReference type="PANTHER" id="PTHR34197">
    <property type="entry name" value="OS04G0591300 PROTEIN"/>
    <property type="match status" value="1"/>
</dbReference>
<protein>
    <submittedName>
        <fullName evidence="2">Uncharacterized protein LOC104243334</fullName>
    </submittedName>
</protein>
<gene>
    <name evidence="2" type="primary">LOC104243334</name>
</gene>
<proteinExistence type="predicted"/>
<dbReference type="Proteomes" id="UP000189701">
    <property type="component" value="Unplaced"/>
</dbReference>
<organism evidence="1 2">
    <name type="scientific">Nicotiana sylvestris</name>
    <name type="common">Wood tobacco</name>
    <name type="synonym">South American tobacco</name>
    <dbReference type="NCBI Taxonomy" id="4096"/>
    <lineage>
        <taxon>Eukaryota</taxon>
        <taxon>Viridiplantae</taxon>
        <taxon>Streptophyta</taxon>
        <taxon>Embryophyta</taxon>
        <taxon>Tracheophyta</taxon>
        <taxon>Spermatophyta</taxon>
        <taxon>Magnoliopsida</taxon>
        <taxon>eudicotyledons</taxon>
        <taxon>Gunneridae</taxon>
        <taxon>Pentapetalae</taxon>
        <taxon>asterids</taxon>
        <taxon>lamiids</taxon>
        <taxon>Solanales</taxon>
        <taxon>Solanaceae</taxon>
        <taxon>Nicotianoideae</taxon>
        <taxon>Nicotianeae</taxon>
        <taxon>Nicotiana</taxon>
    </lineage>
</organism>
<name>A0A1U7YDD4_NICSY</name>
<keyword evidence="1" id="KW-1185">Reference proteome</keyword>
<evidence type="ECO:0000313" key="2">
    <source>
        <dbReference type="RefSeq" id="XP_009796815.1"/>
    </source>
</evidence>
<dbReference type="eggNOG" id="ENOG502R1JC">
    <property type="taxonomic scope" value="Eukaryota"/>
</dbReference>
<evidence type="ECO:0000313" key="1">
    <source>
        <dbReference type="Proteomes" id="UP000189701"/>
    </source>
</evidence>
<dbReference type="RefSeq" id="XP_009796815.1">
    <property type="nucleotide sequence ID" value="XM_009798513.1"/>
</dbReference>
<reference evidence="2" key="2">
    <citation type="submission" date="2025-08" db="UniProtKB">
        <authorList>
            <consortium name="RefSeq"/>
        </authorList>
    </citation>
    <scope>IDENTIFICATION</scope>
    <source>
        <tissue evidence="2">Leaf</tissue>
    </source>
</reference>
<sequence>MAYYIEEEVWKCPKHPSKKRRPGVCSICLRNRLSKLCPHCANVRPCSCRSSGAGVGCDSEPALCRSKSVGIPFVKSRDSNTSDRRNPPASEKSTKTASFWWIFKSRKRTGETEGKENELELKEKSSAENKHYYNTTRIKELSRMMMMRSRSANVDMTSVSGGNDVMSPGRLKGWYLLSPMKVFRQSKFVQRMGMKVEEVGKKRLFTIDLRFSNSSLENQGQIYSSTGKSFNSSVGESPKKQSAYEFFNNNNNEGSNDVVDENAKLPESKSVVELVTFKEKPHLINVERLNELYSLSYNVSKEEL</sequence>
<dbReference type="PANTHER" id="PTHR34197:SF4">
    <property type="match status" value="1"/>
</dbReference>